<dbReference type="Pfam" id="PF11175">
    <property type="entry name" value="DUF2961"/>
    <property type="match status" value="1"/>
</dbReference>
<name>A0A1G9VAC0_9FLAO</name>
<accession>A0A1G9VAC0</accession>
<evidence type="ECO:0008006" key="4">
    <source>
        <dbReference type="Google" id="ProtNLM"/>
    </source>
</evidence>
<dbReference type="InterPro" id="IPR021345">
    <property type="entry name" value="DUF2961"/>
</dbReference>
<evidence type="ECO:0000256" key="1">
    <source>
        <dbReference type="SAM" id="SignalP"/>
    </source>
</evidence>
<feature type="signal peptide" evidence="1">
    <location>
        <begin position="1"/>
        <end position="29"/>
    </location>
</feature>
<dbReference type="Proteomes" id="UP000199440">
    <property type="component" value="Unassembled WGS sequence"/>
</dbReference>
<evidence type="ECO:0000313" key="3">
    <source>
        <dbReference type="Proteomes" id="UP000199440"/>
    </source>
</evidence>
<dbReference type="AlphaFoldDB" id="A0A1G9VAC0"/>
<reference evidence="2 3" key="1">
    <citation type="submission" date="2016-10" db="EMBL/GenBank/DDBJ databases">
        <authorList>
            <person name="de Groot N.N."/>
        </authorList>
    </citation>
    <scope>NUCLEOTIDE SEQUENCE [LARGE SCALE GENOMIC DNA]</scope>
    <source>
        <strain evidence="2 3">DSM 19886</strain>
    </source>
</reference>
<dbReference type="Gene3D" id="2.60.120.1390">
    <property type="match status" value="2"/>
</dbReference>
<dbReference type="STRING" id="192904.SAMN04488514_1136"/>
<dbReference type="EMBL" id="FNGV01000013">
    <property type="protein sequence ID" value="SDM69119.1"/>
    <property type="molecule type" value="Genomic_DNA"/>
</dbReference>
<proteinExistence type="predicted"/>
<keyword evidence="3" id="KW-1185">Reference proteome</keyword>
<feature type="chain" id="PRO_5011776109" description="DUF2961 domain-containing protein" evidence="1">
    <location>
        <begin position="30"/>
        <end position="558"/>
    </location>
</feature>
<evidence type="ECO:0000313" key="2">
    <source>
        <dbReference type="EMBL" id="SDM69119.1"/>
    </source>
</evidence>
<protein>
    <recommendedName>
        <fullName evidence="4">DUF2961 domain-containing protein</fullName>
    </recommendedName>
</protein>
<sequence>MLGETFMKMKLTKSILGLAVMAFASIAFAQDEDKVSIESLLNEMVNRDAVARFPSTDFRLKQESSYNRASKTPADTVGWFTNRDFNTNEKDRNFIRIEEKNGQKEWVLMDHTGPGAIVRTWMPFLSADKPNTDIQIRIYLDGNPKPALEGNMLGLLDGSGLIPYPLAHQSLRSAVSFFPIPYAKSCKITTDARPFFYQFTYRAYDEDTAIKTFTKTDFGKTMPLTQRVGELLLHPKNRHEGKQISFNGELGAKEEKSITLPSGNAAVRELSLQLADYKNPEVTRSVVLKMEFDGMQTVWTPIGDFFGSGIGLNPFQGWYRTVSEDGTMTCRWTMPYQKSGKISVVNLGETAINIDLKATVGSWKWDSESMYFNAAWRGQYPVTTRPFLDWNYVTLKGRGVYVGDALTIMNPVERWWGEGDEKIWVDGEDFPSIFGTGTEDYYAYSWGGRSTDFYEHPFHAQPKSFVYNKLNRKISKEKNTLGYSTETRSRALDVMPFSSALQLDMEVWSWTDCEMGYGVGVYWYGDKQTTSNRFPDEKEVLNIPPLPKGYTDCIKVKD</sequence>
<organism evidence="2 3">
    <name type="scientific">Kriegella aquimaris</name>
    <dbReference type="NCBI Taxonomy" id="192904"/>
    <lineage>
        <taxon>Bacteria</taxon>
        <taxon>Pseudomonadati</taxon>
        <taxon>Bacteroidota</taxon>
        <taxon>Flavobacteriia</taxon>
        <taxon>Flavobacteriales</taxon>
        <taxon>Flavobacteriaceae</taxon>
        <taxon>Kriegella</taxon>
    </lineage>
</organism>
<gene>
    <name evidence="2" type="ORF">SAMN04488514_1136</name>
</gene>
<keyword evidence="1" id="KW-0732">Signal</keyword>